<evidence type="ECO:0000256" key="2">
    <source>
        <dbReference type="ARBA" id="ARBA00022679"/>
    </source>
</evidence>
<accession>A0ABS9MRW0</accession>
<proteinExistence type="predicted"/>
<dbReference type="SUPFAM" id="SSF53756">
    <property type="entry name" value="UDP-Glycosyltransferase/glycogen phosphorylase"/>
    <property type="match status" value="1"/>
</dbReference>
<keyword evidence="2" id="KW-0808">Transferase</keyword>
<keyword evidence="1" id="KW-0328">Glycosyltransferase</keyword>
<dbReference type="RefSeq" id="WP_237979090.1">
    <property type="nucleotide sequence ID" value="NZ_JAKNCT010000009.1"/>
</dbReference>
<dbReference type="Proteomes" id="UP001297600">
    <property type="component" value="Unassembled WGS sequence"/>
</dbReference>
<evidence type="ECO:0000313" key="4">
    <source>
        <dbReference type="Proteomes" id="UP001297600"/>
    </source>
</evidence>
<evidence type="ECO:0000256" key="1">
    <source>
        <dbReference type="ARBA" id="ARBA00022676"/>
    </source>
</evidence>
<comment type="caution">
    <text evidence="3">The sequence shown here is derived from an EMBL/GenBank/DDBJ whole genome shotgun (WGS) entry which is preliminary data.</text>
</comment>
<dbReference type="PANTHER" id="PTHR30160">
    <property type="entry name" value="TETRAACYLDISACCHARIDE 4'-KINASE-RELATED"/>
    <property type="match status" value="1"/>
</dbReference>
<dbReference type="InterPro" id="IPR051199">
    <property type="entry name" value="LPS_LOS_Heptosyltrfase"/>
</dbReference>
<gene>
    <name evidence="3" type="ORF">MAF45_07875</name>
</gene>
<evidence type="ECO:0008006" key="5">
    <source>
        <dbReference type="Google" id="ProtNLM"/>
    </source>
</evidence>
<keyword evidence="4" id="KW-1185">Reference proteome</keyword>
<organism evidence="3 4">
    <name type="scientific">Mesosutterella porci</name>
    <dbReference type="NCBI Taxonomy" id="2915351"/>
    <lineage>
        <taxon>Bacteria</taxon>
        <taxon>Pseudomonadati</taxon>
        <taxon>Pseudomonadota</taxon>
        <taxon>Betaproteobacteria</taxon>
        <taxon>Burkholderiales</taxon>
        <taxon>Sutterellaceae</taxon>
        <taxon>Mesosutterella</taxon>
    </lineage>
</organism>
<dbReference type="Gene3D" id="3.40.50.2000">
    <property type="entry name" value="Glycogen Phosphorylase B"/>
    <property type="match status" value="1"/>
</dbReference>
<evidence type="ECO:0000313" key="3">
    <source>
        <dbReference type="EMBL" id="MCG5031356.1"/>
    </source>
</evidence>
<reference evidence="3 4" key="1">
    <citation type="submission" date="2022-02" db="EMBL/GenBank/DDBJ databases">
        <title>Mesosutterella porci, a novel member of the family Sutterellaceae from pig feces.</title>
        <authorList>
            <person name="Wylensek D."/>
            <person name="Clavel T."/>
        </authorList>
    </citation>
    <scope>NUCLEOTIDE SEQUENCE [LARGE SCALE GENOMIC DNA]</scope>
    <source>
        <strain evidence="4">oilRF-744-wt-GAM-9</strain>
    </source>
</reference>
<name>A0ABS9MRW0_9BURK</name>
<dbReference type="EMBL" id="JAKNCT010000009">
    <property type="protein sequence ID" value="MCG5031356.1"/>
    <property type="molecule type" value="Genomic_DNA"/>
</dbReference>
<dbReference type="InterPro" id="IPR002201">
    <property type="entry name" value="Glyco_trans_9"/>
</dbReference>
<protein>
    <recommendedName>
        <fullName evidence="5">ADP-heptose:LPS heptosyltransferase</fullName>
    </recommendedName>
</protein>
<sequence length="390" mass="45556">MINKLQNFELWLCQLLKYINKKRLFFFRKIRLFFSDNFHRINHSFKAPATSVLLITVNERFGDELYVKGLAYSLSKCGIDVSIATLSSVSPRFITLPFISYVFVLDSFKDLKYLKTKKFSVAVDLEYINCRHWRERQPLLNNLDCYTITTSELCSSLNLFDDFISYRAVPHISQRLNLIYKRLTLDLSLSKISPYIDFSSDDYCWAKNFIKNINSKRVIYFNTVAGDNDRWFSIRQIHSMIQSIAKFNNYNVILNSSFFDQRELPKNYYLLPKISFPKLCALIKFCSVVITPDTSVTHIANAFNIPSFVVFPPNDRDYFHEYSAAQAWGSFSDHSVTLTTDDDNLIIDPFGFGYPNRKARPLNTVDSTYLCSNLERFLSKINEVYVHEKI</sequence>
<dbReference type="Pfam" id="PF01075">
    <property type="entry name" value="Glyco_transf_9"/>
    <property type="match status" value="1"/>
</dbReference>